<protein>
    <recommendedName>
        <fullName evidence="1">DSBA-like thioredoxin domain-containing protein</fullName>
    </recommendedName>
</protein>
<dbReference type="EMBL" id="NAJP01000036">
    <property type="protein sequence ID" value="TKA39918.1"/>
    <property type="molecule type" value="Genomic_DNA"/>
</dbReference>
<dbReference type="GO" id="GO:0004602">
    <property type="term" value="F:glutathione peroxidase activity"/>
    <property type="evidence" value="ECO:0007669"/>
    <property type="project" value="TreeGrafter"/>
</dbReference>
<accession>A0A4U0UV29</accession>
<dbReference type="AlphaFoldDB" id="A0A4U0UV29"/>
<gene>
    <name evidence="2" type="ORF">B0A54_10269</name>
</gene>
<dbReference type="Pfam" id="PF01323">
    <property type="entry name" value="DSBA"/>
    <property type="match status" value="1"/>
</dbReference>
<dbReference type="PANTHER" id="PTHR42943:SF13">
    <property type="entry name" value="GLUTATHIONE S-TRANSFERASE KAPPA-RELATED"/>
    <property type="match status" value="1"/>
</dbReference>
<dbReference type="GO" id="GO:0006749">
    <property type="term" value="P:glutathione metabolic process"/>
    <property type="evidence" value="ECO:0007669"/>
    <property type="project" value="TreeGrafter"/>
</dbReference>
<dbReference type="Gene3D" id="3.40.30.10">
    <property type="entry name" value="Glutaredoxin"/>
    <property type="match status" value="1"/>
</dbReference>
<proteinExistence type="predicted"/>
<evidence type="ECO:0000313" key="3">
    <source>
        <dbReference type="Proteomes" id="UP000310066"/>
    </source>
</evidence>
<sequence>MPRETHPKGRKLTMFVDCVSPYSWFGFTNAMRYRPLLQAHGITVDIVPFFLGAAREAAGNPFTPTPQWRQAFSTQDCAMTAEMLGLNLSTPEEFPILSLFAVRVATWVKDHYSSEIFDKTFPAFSVAYWSKGINISKPEGVIKALKDVFSEEEIKEIMEKAVTPANKKRVVELTSSSSPAFGAPWIQAVNSRGERRDWFGNDRWEQVLYHLEVPFTPVQIKPSKESDARAKL</sequence>
<dbReference type="GO" id="GO:0005739">
    <property type="term" value="C:mitochondrion"/>
    <property type="evidence" value="ECO:0007669"/>
    <property type="project" value="TreeGrafter"/>
</dbReference>
<dbReference type="SUPFAM" id="SSF52833">
    <property type="entry name" value="Thioredoxin-like"/>
    <property type="match status" value="1"/>
</dbReference>
<dbReference type="PANTHER" id="PTHR42943">
    <property type="entry name" value="GLUTATHIONE S-TRANSFERASE KAPPA"/>
    <property type="match status" value="1"/>
</dbReference>
<comment type="caution">
    <text evidence="2">The sequence shown here is derived from an EMBL/GenBank/DDBJ whole genome shotgun (WGS) entry which is preliminary data.</text>
</comment>
<feature type="domain" description="DSBA-like thioredoxin" evidence="1">
    <location>
        <begin position="12"/>
        <end position="211"/>
    </location>
</feature>
<dbReference type="Proteomes" id="UP000310066">
    <property type="component" value="Unassembled WGS sequence"/>
</dbReference>
<dbReference type="InterPro" id="IPR001853">
    <property type="entry name" value="DSBA-like_thioredoxin_dom"/>
</dbReference>
<dbReference type="GO" id="GO:0004364">
    <property type="term" value="F:glutathione transferase activity"/>
    <property type="evidence" value="ECO:0007669"/>
    <property type="project" value="TreeGrafter"/>
</dbReference>
<name>A0A4U0UV29_9PEZI</name>
<dbReference type="OrthoDB" id="4664297at2759"/>
<dbReference type="STRING" id="329885.A0A4U0UV29"/>
<dbReference type="GO" id="GO:0005777">
    <property type="term" value="C:peroxisome"/>
    <property type="evidence" value="ECO:0007669"/>
    <property type="project" value="TreeGrafter"/>
</dbReference>
<organism evidence="2 3">
    <name type="scientific">Friedmanniomyces endolithicus</name>
    <dbReference type="NCBI Taxonomy" id="329885"/>
    <lineage>
        <taxon>Eukaryota</taxon>
        <taxon>Fungi</taxon>
        <taxon>Dikarya</taxon>
        <taxon>Ascomycota</taxon>
        <taxon>Pezizomycotina</taxon>
        <taxon>Dothideomycetes</taxon>
        <taxon>Dothideomycetidae</taxon>
        <taxon>Mycosphaerellales</taxon>
        <taxon>Teratosphaeriaceae</taxon>
        <taxon>Friedmanniomyces</taxon>
    </lineage>
</organism>
<evidence type="ECO:0000313" key="2">
    <source>
        <dbReference type="EMBL" id="TKA39918.1"/>
    </source>
</evidence>
<evidence type="ECO:0000259" key="1">
    <source>
        <dbReference type="Pfam" id="PF01323"/>
    </source>
</evidence>
<reference evidence="2 3" key="1">
    <citation type="submission" date="2017-03" db="EMBL/GenBank/DDBJ databases">
        <title>Genomes of endolithic fungi from Antarctica.</title>
        <authorList>
            <person name="Coleine C."/>
            <person name="Masonjones S."/>
            <person name="Stajich J.E."/>
        </authorList>
    </citation>
    <scope>NUCLEOTIDE SEQUENCE [LARGE SCALE GENOMIC DNA]</scope>
    <source>
        <strain evidence="2 3">CCFEE 5311</strain>
    </source>
</reference>
<dbReference type="InterPro" id="IPR036249">
    <property type="entry name" value="Thioredoxin-like_sf"/>
</dbReference>
<dbReference type="InterPro" id="IPR051924">
    <property type="entry name" value="GST_Kappa/NadH"/>
</dbReference>